<dbReference type="GO" id="GO:1902201">
    <property type="term" value="P:negative regulation of bacterial-type flagellum-dependent cell motility"/>
    <property type="evidence" value="ECO:0007669"/>
    <property type="project" value="TreeGrafter"/>
</dbReference>
<evidence type="ECO:0000256" key="3">
    <source>
        <dbReference type="SAM" id="Phobius"/>
    </source>
</evidence>
<keyword evidence="3" id="KW-0472">Membrane</keyword>
<organism evidence="5 6">
    <name type="scientific">Rhizobium daejeonense</name>
    <dbReference type="NCBI Taxonomy" id="240521"/>
    <lineage>
        <taxon>Bacteria</taxon>
        <taxon>Pseudomonadati</taxon>
        <taxon>Pseudomonadota</taxon>
        <taxon>Alphaproteobacteria</taxon>
        <taxon>Hyphomicrobiales</taxon>
        <taxon>Rhizobiaceae</taxon>
        <taxon>Rhizobium/Agrobacterium group</taxon>
        <taxon>Rhizobium</taxon>
    </lineage>
</organism>
<comment type="catalytic activity">
    <reaction evidence="2">
        <text>2 GTP = 3',3'-c-di-GMP + 2 diphosphate</text>
        <dbReference type="Rhea" id="RHEA:24898"/>
        <dbReference type="ChEBI" id="CHEBI:33019"/>
        <dbReference type="ChEBI" id="CHEBI:37565"/>
        <dbReference type="ChEBI" id="CHEBI:58805"/>
        <dbReference type="EC" id="2.7.7.65"/>
    </reaction>
</comment>
<dbReference type="InterPro" id="IPR000160">
    <property type="entry name" value="GGDEF_dom"/>
</dbReference>
<dbReference type="NCBIfam" id="TIGR00254">
    <property type="entry name" value="GGDEF"/>
    <property type="match status" value="1"/>
</dbReference>
<feature type="transmembrane region" description="Helical" evidence="3">
    <location>
        <begin position="92"/>
        <end position="112"/>
    </location>
</feature>
<name>A0A6M1S2J9_9HYPH</name>
<dbReference type="PROSITE" id="PS50887">
    <property type="entry name" value="GGDEF"/>
    <property type="match status" value="1"/>
</dbReference>
<sequence length="398" mass="44564">MDNWLGLDPRPRLTTEQRLAYERDRTDVRSQSLNQTTFTVTLFYLLYAAIDVLLLGDIVWLSLGLRFGVILPLALALSHYQSGRRPIAYKEAATLAAVIAGNIVWCIVLVSSESPSALHYYYAAAVFQMVVTIAVRAPLTITLYATLCCFLINYGFIWFLEGVTLDYLLYHLALYIPTVALTLISSHQLEAERQIAFLQAHENEALKRELSRQNGELERLSATDPLTALPNRRGAEAELARLRRWYRTDDLAHSALLLIDIDNFKAFNDNYGHNAGDACLRAVAECMRRELPDSIHLSRHGGEEFLALMPLSDPARAGMFAERMRRAVRSLGIEHAHTGDRNRHVTISIGIGYGSIADEARFSETLDAADRGLYAVKDNGRNAWRFGPPAEGERIDAA</sequence>
<dbReference type="GO" id="GO:0043709">
    <property type="term" value="P:cell adhesion involved in single-species biofilm formation"/>
    <property type="evidence" value="ECO:0007669"/>
    <property type="project" value="TreeGrafter"/>
</dbReference>
<evidence type="ECO:0000259" key="4">
    <source>
        <dbReference type="PROSITE" id="PS50887"/>
    </source>
</evidence>
<feature type="transmembrane region" description="Helical" evidence="3">
    <location>
        <begin position="142"/>
        <end position="161"/>
    </location>
</feature>
<evidence type="ECO:0000256" key="2">
    <source>
        <dbReference type="ARBA" id="ARBA00034247"/>
    </source>
</evidence>
<dbReference type="EC" id="2.7.7.65" evidence="1"/>
<accession>A0A6M1S2J9</accession>
<dbReference type="PANTHER" id="PTHR45138:SF9">
    <property type="entry name" value="DIGUANYLATE CYCLASE DGCM-RELATED"/>
    <property type="match status" value="1"/>
</dbReference>
<dbReference type="GO" id="GO:0052621">
    <property type="term" value="F:diguanylate cyclase activity"/>
    <property type="evidence" value="ECO:0007669"/>
    <property type="project" value="UniProtKB-EC"/>
</dbReference>
<dbReference type="Gene3D" id="3.30.70.270">
    <property type="match status" value="1"/>
</dbReference>
<proteinExistence type="predicted"/>
<feature type="transmembrane region" description="Helical" evidence="3">
    <location>
        <begin position="60"/>
        <end position="80"/>
    </location>
</feature>
<dbReference type="GO" id="GO:0005886">
    <property type="term" value="C:plasma membrane"/>
    <property type="evidence" value="ECO:0007669"/>
    <property type="project" value="TreeGrafter"/>
</dbReference>
<keyword evidence="3" id="KW-0812">Transmembrane</keyword>
<dbReference type="SMART" id="SM00267">
    <property type="entry name" value="GGDEF"/>
    <property type="match status" value="1"/>
</dbReference>
<feature type="transmembrane region" description="Helical" evidence="3">
    <location>
        <begin position="167"/>
        <end position="184"/>
    </location>
</feature>
<dbReference type="RefSeq" id="WP_163904229.1">
    <property type="nucleotide sequence ID" value="NZ_CP048427.1"/>
</dbReference>
<dbReference type="AlphaFoldDB" id="A0A6M1S2J9"/>
<protein>
    <recommendedName>
        <fullName evidence="1">diguanylate cyclase</fullName>
        <ecNumber evidence="1">2.7.7.65</ecNumber>
    </recommendedName>
</protein>
<dbReference type="EMBL" id="JAAKZH010000002">
    <property type="protein sequence ID" value="NGO63380.1"/>
    <property type="molecule type" value="Genomic_DNA"/>
</dbReference>
<feature type="domain" description="GGDEF" evidence="4">
    <location>
        <begin position="252"/>
        <end position="389"/>
    </location>
</feature>
<dbReference type="PANTHER" id="PTHR45138">
    <property type="entry name" value="REGULATORY COMPONENTS OF SENSORY TRANSDUCTION SYSTEM"/>
    <property type="match status" value="1"/>
</dbReference>
<evidence type="ECO:0000313" key="6">
    <source>
        <dbReference type="Proteomes" id="UP000477849"/>
    </source>
</evidence>
<evidence type="ECO:0000256" key="1">
    <source>
        <dbReference type="ARBA" id="ARBA00012528"/>
    </source>
</evidence>
<reference evidence="5 6" key="1">
    <citation type="submission" date="2020-02" db="EMBL/GenBank/DDBJ databases">
        <title>Genome sequence of the type strain CCBAU10050 of Rhizobium daejeonense.</title>
        <authorList>
            <person name="Gao J."/>
            <person name="Sun J."/>
        </authorList>
    </citation>
    <scope>NUCLEOTIDE SEQUENCE [LARGE SCALE GENOMIC DNA]</scope>
    <source>
        <strain evidence="5 6">CCBAU10050</strain>
    </source>
</reference>
<evidence type="ECO:0000313" key="5">
    <source>
        <dbReference type="EMBL" id="NGO63380.1"/>
    </source>
</evidence>
<dbReference type="InterPro" id="IPR050469">
    <property type="entry name" value="Diguanylate_Cyclase"/>
</dbReference>
<dbReference type="SUPFAM" id="SSF55073">
    <property type="entry name" value="Nucleotide cyclase"/>
    <property type="match status" value="1"/>
</dbReference>
<feature type="transmembrane region" description="Helical" evidence="3">
    <location>
        <begin position="33"/>
        <end position="54"/>
    </location>
</feature>
<keyword evidence="3" id="KW-1133">Transmembrane helix</keyword>
<keyword evidence="6" id="KW-1185">Reference proteome</keyword>
<dbReference type="CDD" id="cd01949">
    <property type="entry name" value="GGDEF"/>
    <property type="match status" value="1"/>
</dbReference>
<gene>
    <name evidence="5" type="ORF">G6N76_06810</name>
</gene>
<dbReference type="InterPro" id="IPR029787">
    <property type="entry name" value="Nucleotide_cyclase"/>
</dbReference>
<comment type="caution">
    <text evidence="5">The sequence shown here is derived from an EMBL/GenBank/DDBJ whole genome shotgun (WGS) entry which is preliminary data.</text>
</comment>
<dbReference type="Proteomes" id="UP000477849">
    <property type="component" value="Unassembled WGS sequence"/>
</dbReference>
<dbReference type="Pfam" id="PF00990">
    <property type="entry name" value="GGDEF"/>
    <property type="match status" value="1"/>
</dbReference>
<dbReference type="FunFam" id="3.30.70.270:FF:000001">
    <property type="entry name" value="Diguanylate cyclase domain protein"/>
    <property type="match status" value="1"/>
</dbReference>
<dbReference type="InterPro" id="IPR043128">
    <property type="entry name" value="Rev_trsase/Diguanyl_cyclase"/>
</dbReference>